<proteinExistence type="predicted"/>
<feature type="chain" id="PRO_5010237242" evidence="3">
    <location>
        <begin position="21"/>
        <end position="930"/>
    </location>
</feature>
<feature type="coiled-coil region" evidence="1">
    <location>
        <begin position="75"/>
        <end position="102"/>
    </location>
</feature>
<dbReference type="GeneID" id="103492016"/>
<dbReference type="OrthoDB" id="66678at2759"/>
<dbReference type="InParanoid" id="A0A1S3BP44"/>
<keyword evidence="1" id="KW-0175">Coiled coil</keyword>
<accession>A0A1S3BP44</accession>
<keyword evidence="4" id="KW-1185">Reference proteome</keyword>
<feature type="signal peptide" evidence="3">
    <location>
        <begin position="1"/>
        <end position="20"/>
    </location>
</feature>
<feature type="region of interest" description="Disordered" evidence="2">
    <location>
        <begin position="494"/>
        <end position="533"/>
    </location>
</feature>
<gene>
    <name evidence="5" type="primary">LOC103492016</name>
</gene>
<dbReference type="Gene3D" id="2.120.10.70">
    <property type="entry name" value="Fucose-specific lectin"/>
    <property type="match status" value="2"/>
</dbReference>
<keyword evidence="3" id="KW-0732">Signal</keyword>
<dbReference type="RefSeq" id="XP_008450399.1">
    <property type="nucleotide sequence ID" value="XM_008452177.3"/>
</dbReference>
<protein>
    <submittedName>
        <fullName evidence="5">Uncharacterized protein LOC103492016 isoform X1</fullName>
    </submittedName>
</protein>
<evidence type="ECO:0000313" key="5">
    <source>
        <dbReference type="RefSeq" id="XP_008450399.1"/>
    </source>
</evidence>
<reference evidence="5" key="2">
    <citation type="submission" date="2025-08" db="UniProtKB">
        <authorList>
            <consortium name="RefSeq"/>
        </authorList>
    </citation>
    <scope>IDENTIFICATION</scope>
    <source>
        <tissue evidence="5">Stem</tissue>
    </source>
</reference>
<dbReference type="PANTHER" id="PTHR36893">
    <property type="entry name" value="OS01G0275950 PROTEIN"/>
    <property type="match status" value="1"/>
</dbReference>
<reference evidence="4" key="1">
    <citation type="submission" date="2025-05" db="UniProtKB">
        <authorList>
            <consortium name="RefSeq"/>
        </authorList>
    </citation>
    <scope>NUCLEOTIDE SEQUENCE [LARGE SCALE GENOMIC DNA]</scope>
</reference>
<sequence>MLHMLILIWVIFESTSEVLGSINSYCPHHHLQQFDRKFELKTDRFWKFQEHSNKWVEVELPYDLTTCRNGNCTKVGQINNRLEKMEKQYDGFQQTKKSEKVKEVEKFHVDLTLRKRVSLTKISDMSIWITGESGSIYERFWNGVQWVIGPHDLPISAGLAVSIFGVNHSILALSEAGILYQLQINDGSQPIWVELIPTTDQTTSEEHASPVQLLAGVVSHDGMRVYFTTKNGTLLELTELEPPRWVDHGQPRDANVAAIADVASFRTEIVYTISSVGDLYEYDRNSKPLWKKHVWKDRAARDLRLIPSRGCYIHSLNGDHSISLFLLTKDGTLVERRLNKRKWKWIVHGRPKDHQLTSVLPALQDETNEKLFSLFLTTSSGFVFEYRTNIHPAGHGQEEETPDAWVNHKHPLNAKAARGIGGLQFQVGRLLFALDDGRIGELHLVGLGGENSGPTHHATSRRKPSAKYTWSILDAPESEGWNAEYCTEHRGPTNCIAGTKDDINDQGTRRSATRRPKGSQPQQNYLLPRTSESLSEKSSDSFDLLAEKWTKNSFRLRVMHGGRSFFLITVDGLTFEYLYTGDVWLWLRHESSTPMKGAVGNYNGSLYLVDNYGSLLIRERSSQELAWTNCTALRRGKQVIGGAPWDKFLGQSMKTTTEDALFFVSKTGRLLQFTVALRKFKWKNCQNPPDTKVASIVDQETFRENIVFVIGTNGRLYQYNKVTELWHEHHQSQHLLLSRMPGTATRPSPYSLIGSLFMISEDGGLIEYHWNPWDGWNWVEHGRPDRGVTFTTTPGPCFEGNQLFLVGSDGRIYLRYIEQDTWKWRNCGFPDQFDRDGKVNSKNGKGVICVDEELALEKEVEDVKAIDKNCDPKVASTKPIQFSEDAVVFELRDGRLGEMRQMEDSNWIWSRIIVTPTSLCISDYWTALAS</sequence>
<dbReference type="Proteomes" id="UP001652600">
    <property type="component" value="Chromosome 2"/>
</dbReference>
<evidence type="ECO:0000256" key="3">
    <source>
        <dbReference type="SAM" id="SignalP"/>
    </source>
</evidence>
<dbReference type="PANTHER" id="PTHR36893:SF1">
    <property type="entry name" value="BULB-TYPE LECTIN DOMAIN-CONTAINING PROTEIN"/>
    <property type="match status" value="1"/>
</dbReference>
<organism evidence="4 5">
    <name type="scientific">Cucumis melo</name>
    <name type="common">Muskmelon</name>
    <dbReference type="NCBI Taxonomy" id="3656"/>
    <lineage>
        <taxon>Eukaryota</taxon>
        <taxon>Viridiplantae</taxon>
        <taxon>Streptophyta</taxon>
        <taxon>Embryophyta</taxon>
        <taxon>Tracheophyta</taxon>
        <taxon>Spermatophyta</taxon>
        <taxon>Magnoliopsida</taxon>
        <taxon>eudicotyledons</taxon>
        <taxon>Gunneridae</taxon>
        <taxon>Pentapetalae</taxon>
        <taxon>rosids</taxon>
        <taxon>fabids</taxon>
        <taxon>Cucurbitales</taxon>
        <taxon>Cucurbitaceae</taxon>
        <taxon>Benincaseae</taxon>
        <taxon>Cucumis</taxon>
    </lineage>
</organism>
<dbReference type="eggNOG" id="ENOG502QV0H">
    <property type="taxonomic scope" value="Eukaryota"/>
</dbReference>
<evidence type="ECO:0000256" key="1">
    <source>
        <dbReference type="SAM" id="Coils"/>
    </source>
</evidence>
<dbReference type="KEGG" id="cmo:103492016"/>
<dbReference type="AlphaFoldDB" id="A0A1S3BP44"/>
<evidence type="ECO:0000313" key="4">
    <source>
        <dbReference type="Proteomes" id="UP001652600"/>
    </source>
</evidence>
<evidence type="ECO:0000256" key="2">
    <source>
        <dbReference type="SAM" id="MobiDB-lite"/>
    </source>
</evidence>
<dbReference type="SUPFAM" id="SSF89372">
    <property type="entry name" value="Fucose-specific lectin"/>
    <property type="match status" value="2"/>
</dbReference>
<name>A0A1S3BP44_CUCME</name>